<dbReference type="InterPro" id="IPR043128">
    <property type="entry name" value="Rev_trsase/Diguanyl_cyclase"/>
</dbReference>
<organism evidence="6 7">
    <name type="scientific">Cognaticolwellia beringensis</name>
    <dbReference type="NCBI Taxonomy" id="1967665"/>
    <lineage>
        <taxon>Bacteria</taxon>
        <taxon>Pseudomonadati</taxon>
        <taxon>Pseudomonadota</taxon>
        <taxon>Gammaproteobacteria</taxon>
        <taxon>Alteromonadales</taxon>
        <taxon>Colwelliaceae</taxon>
        <taxon>Cognaticolwellia</taxon>
    </lineage>
</organism>
<dbReference type="PANTHER" id="PTHR45138:SF9">
    <property type="entry name" value="DIGUANYLATE CYCLASE DGCM-RELATED"/>
    <property type="match status" value="1"/>
</dbReference>
<dbReference type="NCBIfam" id="TIGR00254">
    <property type="entry name" value="GGDEF"/>
    <property type="match status" value="1"/>
</dbReference>
<feature type="domain" description="GGDEF" evidence="5">
    <location>
        <begin position="117"/>
        <end position="252"/>
    </location>
</feature>
<evidence type="ECO:0000259" key="5">
    <source>
        <dbReference type="PROSITE" id="PS50887"/>
    </source>
</evidence>
<feature type="coiled-coil region" evidence="4">
    <location>
        <begin position="62"/>
        <end position="93"/>
    </location>
</feature>
<dbReference type="Proteomes" id="UP000202259">
    <property type="component" value="Chromosome"/>
</dbReference>
<dbReference type="AlphaFoldDB" id="A0A222GE27"/>
<comment type="cofactor">
    <cofactor evidence="1">
        <name>Mg(2+)</name>
        <dbReference type="ChEBI" id="CHEBI:18420"/>
    </cofactor>
</comment>
<dbReference type="SMART" id="SM00267">
    <property type="entry name" value="GGDEF"/>
    <property type="match status" value="1"/>
</dbReference>
<keyword evidence="7" id="KW-1185">Reference proteome</keyword>
<dbReference type="KEGG" id="cber:B5D82_08525"/>
<reference evidence="6 7" key="1">
    <citation type="submission" date="2017-08" db="EMBL/GenBank/DDBJ databases">
        <title>Complete genome of Colwellia sp. NB097-1, a psychrophile bacterium ioslated from Bering Sea.</title>
        <authorList>
            <person name="Chen X."/>
        </authorList>
    </citation>
    <scope>NUCLEOTIDE SEQUENCE [LARGE SCALE GENOMIC DNA]</scope>
    <source>
        <strain evidence="6 7">NB097-1</strain>
    </source>
</reference>
<evidence type="ECO:0000313" key="7">
    <source>
        <dbReference type="Proteomes" id="UP000202259"/>
    </source>
</evidence>
<dbReference type="OrthoDB" id="9803824at2"/>
<dbReference type="SUPFAM" id="SSF55073">
    <property type="entry name" value="Nucleotide cyclase"/>
    <property type="match status" value="1"/>
</dbReference>
<dbReference type="EMBL" id="CP020465">
    <property type="protein sequence ID" value="ASP49952.1"/>
    <property type="molecule type" value="Genomic_DNA"/>
</dbReference>
<protein>
    <recommendedName>
        <fullName evidence="2">diguanylate cyclase</fullName>
        <ecNumber evidence="2">2.7.7.65</ecNumber>
    </recommendedName>
</protein>
<dbReference type="Pfam" id="PF00990">
    <property type="entry name" value="GGDEF"/>
    <property type="match status" value="1"/>
</dbReference>
<keyword evidence="4" id="KW-0175">Coiled coil</keyword>
<evidence type="ECO:0000256" key="2">
    <source>
        <dbReference type="ARBA" id="ARBA00012528"/>
    </source>
</evidence>
<dbReference type="FunFam" id="3.30.70.270:FF:000001">
    <property type="entry name" value="Diguanylate cyclase domain protein"/>
    <property type="match status" value="1"/>
</dbReference>
<evidence type="ECO:0000256" key="4">
    <source>
        <dbReference type="SAM" id="Coils"/>
    </source>
</evidence>
<dbReference type="Gene3D" id="3.30.70.270">
    <property type="match status" value="1"/>
</dbReference>
<dbReference type="GO" id="GO:1902201">
    <property type="term" value="P:negative regulation of bacterial-type flagellum-dependent cell motility"/>
    <property type="evidence" value="ECO:0007669"/>
    <property type="project" value="TreeGrafter"/>
</dbReference>
<dbReference type="GO" id="GO:0043709">
    <property type="term" value="P:cell adhesion involved in single-species biofilm formation"/>
    <property type="evidence" value="ECO:0007669"/>
    <property type="project" value="TreeGrafter"/>
</dbReference>
<dbReference type="GO" id="GO:0005886">
    <property type="term" value="C:plasma membrane"/>
    <property type="evidence" value="ECO:0007669"/>
    <property type="project" value="TreeGrafter"/>
</dbReference>
<dbReference type="InterPro" id="IPR000160">
    <property type="entry name" value="GGDEF_dom"/>
</dbReference>
<accession>A0A222GE27</accession>
<dbReference type="CDD" id="cd01949">
    <property type="entry name" value="GGDEF"/>
    <property type="match status" value="1"/>
</dbReference>
<evidence type="ECO:0000256" key="1">
    <source>
        <dbReference type="ARBA" id="ARBA00001946"/>
    </source>
</evidence>
<dbReference type="InterPro" id="IPR050469">
    <property type="entry name" value="Diguanylate_Cyclase"/>
</dbReference>
<dbReference type="InterPro" id="IPR029787">
    <property type="entry name" value="Nucleotide_cyclase"/>
</dbReference>
<dbReference type="GO" id="GO:0052621">
    <property type="term" value="F:diguanylate cyclase activity"/>
    <property type="evidence" value="ECO:0007669"/>
    <property type="project" value="UniProtKB-EC"/>
</dbReference>
<gene>
    <name evidence="6" type="ORF">B5D82_08525</name>
</gene>
<dbReference type="PANTHER" id="PTHR45138">
    <property type="entry name" value="REGULATORY COMPONENTS OF SENSORY TRANSDUCTION SYSTEM"/>
    <property type="match status" value="1"/>
</dbReference>
<comment type="catalytic activity">
    <reaction evidence="3">
        <text>2 GTP = 3',3'-c-di-GMP + 2 diphosphate</text>
        <dbReference type="Rhea" id="RHEA:24898"/>
        <dbReference type="ChEBI" id="CHEBI:33019"/>
        <dbReference type="ChEBI" id="CHEBI:37565"/>
        <dbReference type="ChEBI" id="CHEBI:58805"/>
        <dbReference type="EC" id="2.7.7.65"/>
    </reaction>
</comment>
<sequence length="257" mass="29266">MLSFWVMAIMMTYLIGHTYYCHLRDEKLAQQQATASALASSVAQQELLALQDESQEQLESRVQERTLELNIALQELEAVNQELKEKNTLDELSGLYNRRYYDQKILAEFRRSRRNLTPLSLILIDIDHFKKVNDSFGHLVGDKCIVEVASMIKSLLRRSSDVSCRYGGEEFCLILPETDEKGALALAEEICQSVRQQVIPNNEKAIKLTVSCGVTTYLQEKDVTPEIIFECVDKALYKAKQAGRDQVQVMPIKIVNS</sequence>
<dbReference type="PROSITE" id="PS50887">
    <property type="entry name" value="GGDEF"/>
    <property type="match status" value="1"/>
</dbReference>
<name>A0A222GE27_9GAMM</name>
<evidence type="ECO:0000313" key="6">
    <source>
        <dbReference type="EMBL" id="ASP49952.1"/>
    </source>
</evidence>
<dbReference type="EC" id="2.7.7.65" evidence="2"/>
<evidence type="ECO:0000256" key="3">
    <source>
        <dbReference type="ARBA" id="ARBA00034247"/>
    </source>
</evidence>
<proteinExistence type="predicted"/>